<dbReference type="Gene3D" id="3.40.50.1000">
    <property type="entry name" value="HAD superfamily/HAD-like"/>
    <property type="match status" value="1"/>
</dbReference>
<dbReference type="SUPFAM" id="SSF56784">
    <property type="entry name" value="HAD-like"/>
    <property type="match status" value="1"/>
</dbReference>
<proteinExistence type="predicted"/>
<comment type="caution">
    <text evidence="2">The sequence shown here is derived from an EMBL/GenBank/DDBJ whole genome shotgun (WGS) entry which is preliminary data.</text>
</comment>
<evidence type="ECO:0000256" key="1">
    <source>
        <dbReference type="ARBA" id="ARBA00022723"/>
    </source>
</evidence>
<evidence type="ECO:0000313" key="2">
    <source>
        <dbReference type="EMBL" id="VGD38986.1"/>
    </source>
</evidence>
<sequence>MNIEKYDTVSFDIFDTLVSRRIYRPADLFSLMQIEIANNSNILLSGHEEIIDNFAEMRVQAEVSARAKRVNKFGGEPEVTIFEIYDEIKELNVGISKEIINQLIQLEISTEKAVLYKNNSGYKLFQAAVENGSKIIIISDMYFPTSILKELLISCGYNVDNIPIYSSGEMRASKNSGELYTLIKEREKPRQNSWLHVGDNPRSDISNAKKHGIHTIQADWSEYEHGTSFHWRAKDVVGESLYKALSLKQTSSFYTKDPLTEIGFKVFGPLLLGYISWMSNQLKVHKIDKALFLARDAHLIYKIYNKYFSDDQIESEYVYISRASSYMIGMTDWPMHRIWHLFGGKNKKSLKKILSIAGLDAKKYISDIHNVGFPNEEYIPKQGDEHKVHWLINKLFSNILLKNTQNRNEYSGYFKKACGEHKNIALIDVGWMGNIQSVFARSLSDGWATKNIHGFYLATFHGANDNRSIYNKMFGWLANYGIPQEKCDLFFAGGIELMEFAMADNTGSTIGYKKTADGIIPVREKNSDSEVSYLNKAQRLQSGIIAFFEYLHPLLNKENIDELNSTTLSEPFFQLVSNPTTYQIEALSSLTHSESVGGNAERIMLAKKLPLKERLFPGKIYASELETSYWKEGFKRLNRKKFWAEYN</sequence>
<dbReference type="GO" id="GO:0046872">
    <property type="term" value="F:metal ion binding"/>
    <property type="evidence" value="ECO:0007669"/>
    <property type="project" value="UniProtKB-KW"/>
</dbReference>
<evidence type="ECO:0000313" key="3">
    <source>
        <dbReference type="Proteomes" id="UP000294876"/>
    </source>
</evidence>
<organism evidence="2 3">
    <name type="scientific">Klebsiella pneumoniae</name>
    <dbReference type="NCBI Taxonomy" id="573"/>
    <lineage>
        <taxon>Bacteria</taxon>
        <taxon>Pseudomonadati</taxon>
        <taxon>Pseudomonadota</taxon>
        <taxon>Gammaproteobacteria</taxon>
        <taxon>Enterobacterales</taxon>
        <taxon>Enterobacteriaceae</taxon>
        <taxon>Klebsiella/Raoultella group</taxon>
        <taxon>Klebsiella</taxon>
        <taxon>Klebsiella pneumoniae complex</taxon>
    </lineage>
</organism>
<name>A0AB74QV52_KLEPN</name>
<dbReference type="GO" id="GO:0016787">
    <property type="term" value="F:hydrolase activity"/>
    <property type="evidence" value="ECO:0007669"/>
    <property type="project" value="UniProtKB-KW"/>
</dbReference>
<keyword evidence="2" id="KW-0378">Hydrolase</keyword>
<accession>A0AB74QV52</accession>
<dbReference type="Gene3D" id="1.10.150.400">
    <property type="match status" value="1"/>
</dbReference>
<dbReference type="AlphaFoldDB" id="A0AB74QV52"/>
<keyword evidence="1" id="KW-0479">Metal-binding</keyword>
<protein>
    <submittedName>
        <fullName evidence="2">Predicted hydrolase (HAD superfamily)</fullName>
    </submittedName>
</protein>
<dbReference type="RefSeq" id="WP_065954096.1">
    <property type="nucleotide sequence ID" value="NZ_JABMME010000014.1"/>
</dbReference>
<dbReference type="Proteomes" id="UP000294876">
    <property type="component" value="Unassembled WGS sequence"/>
</dbReference>
<dbReference type="InterPro" id="IPR036412">
    <property type="entry name" value="HAD-like_sf"/>
</dbReference>
<gene>
    <name evidence="2" type="ORF">SAMEA104567804_04797</name>
</gene>
<dbReference type="InterPro" id="IPR023214">
    <property type="entry name" value="HAD_sf"/>
</dbReference>
<dbReference type="EMBL" id="CAAGWG010000026">
    <property type="protein sequence ID" value="VGD38986.1"/>
    <property type="molecule type" value="Genomic_DNA"/>
</dbReference>
<reference evidence="2 3" key="1">
    <citation type="submission" date="2019-03" db="EMBL/GenBank/DDBJ databases">
        <authorList>
            <consortium name="Pathogen Informatics"/>
        </authorList>
    </citation>
    <scope>NUCLEOTIDE SEQUENCE [LARGE SCALE GENOMIC DNA]</scope>
    <source>
        <strain evidence="2 3">5012STDY7312589</strain>
    </source>
</reference>